<organism evidence="3 4">
    <name type="scientific">Cecembia calidifontis</name>
    <dbReference type="NCBI Taxonomy" id="1187080"/>
    <lineage>
        <taxon>Bacteria</taxon>
        <taxon>Pseudomonadati</taxon>
        <taxon>Bacteroidota</taxon>
        <taxon>Cytophagia</taxon>
        <taxon>Cytophagales</taxon>
        <taxon>Cyclobacteriaceae</taxon>
        <taxon>Cecembia</taxon>
    </lineage>
</organism>
<gene>
    <name evidence="3" type="ORF">BC751_1259</name>
</gene>
<feature type="transmembrane region" description="Helical" evidence="1">
    <location>
        <begin position="137"/>
        <end position="155"/>
    </location>
</feature>
<keyword evidence="3" id="KW-0645">Protease</keyword>
<evidence type="ECO:0000313" key="4">
    <source>
        <dbReference type="Proteomes" id="UP000292209"/>
    </source>
</evidence>
<keyword evidence="4" id="KW-1185">Reference proteome</keyword>
<sequence length="212" mass="24319">MTAFLHFYQKERKLEKSKILRYAVITTLIVFCYEYLLVDPIAMQLGVGGLNKGFSNSDNIDVLSALVLALILEELFSRGFLSGKRKHFGFIFIQPIIGMVIFKEYWWVFMGIGLAFLVWVIHEQNKKPDDVYLSTPLFYTSFVFTTLFFTILHLGNVESSSLALDWTFTFAGILPGAIFFGWVRYQEGLGYSMLAHAVFNTLTITLNEILYL</sequence>
<keyword evidence="1" id="KW-0812">Transmembrane</keyword>
<accession>A0A4V2F6B3</accession>
<feature type="transmembrane region" description="Helical" evidence="1">
    <location>
        <begin position="20"/>
        <end position="42"/>
    </location>
</feature>
<name>A0A4V2F6B3_9BACT</name>
<feature type="transmembrane region" description="Helical" evidence="1">
    <location>
        <begin position="189"/>
        <end position="211"/>
    </location>
</feature>
<reference evidence="3 4" key="1">
    <citation type="submission" date="2019-02" db="EMBL/GenBank/DDBJ databases">
        <title>Genomic Encyclopedia of Archaeal and Bacterial Type Strains, Phase II (KMG-II): from individual species to whole genera.</title>
        <authorList>
            <person name="Goeker M."/>
        </authorList>
    </citation>
    <scope>NUCLEOTIDE SEQUENCE [LARGE SCALE GENOMIC DNA]</scope>
    <source>
        <strain evidence="3 4">DSM 21411</strain>
    </source>
</reference>
<dbReference type="EMBL" id="SGXG01000001">
    <property type="protein sequence ID" value="RZS95719.1"/>
    <property type="molecule type" value="Genomic_DNA"/>
</dbReference>
<keyword evidence="1" id="KW-0472">Membrane</keyword>
<comment type="caution">
    <text evidence="3">The sequence shown here is derived from an EMBL/GenBank/DDBJ whole genome shotgun (WGS) entry which is preliminary data.</text>
</comment>
<feature type="transmembrane region" description="Helical" evidence="1">
    <location>
        <begin position="102"/>
        <end position="122"/>
    </location>
</feature>
<dbReference type="Pfam" id="PF02517">
    <property type="entry name" value="Rce1-like"/>
    <property type="match status" value="1"/>
</dbReference>
<proteinExistence type="predicted"/>
<dbReference type="GO" id="GO:0006508">
    <property type="term" value="P:proteolysis"/>
    <property type="evidence" value="ECO:0007669"/>
    <property type="project" value="UniProtKB-KW"/>
</dbReference>
<evidence type="ECO:0000256" key="1">
    <source>
        <dbReference type="SAM" id="Phobius"/>
    </source>
</evidence>
<dbReference type="Proteomes" id="UP000292209">
    <property type="component" value="Unassembled WGS sequence"/>
</dbReference>
<feature type="transmembrane region" description="Helical" evidence="1">
    <location>
        <begin position="62"/>
        <end position="81"/>
    </location>
</feature>
<dbReference type="InterPro" id="IPR003675">
    <property type="entry name" value="Rce1/LyrA-like_dom"/>
</dbReference>
<evidence type="ECO:0000259" key="2">
    <source>
        <dbReference type="Pfam" id="PF02517"/>
    </source>
</evidence>
<dbReference type="AlphaFoldDB" id="A0A4V2F6B3"/>
<dbReference type="OrthoDB" id="847268at2"/>
<keyword evidence="1" id="KW-1133">Transmembrane helix</keyword>
<dbReference type="GO" id="GO:0080120">
    <property type="term" value="P:CAAX-box protein maturation"/>
    <property type="evidence" value="ECO:0007669"/>
    <property type="project" value="UniProtKB-ARBA"/>
</dbReference>
<feature type="domain" description="CAAX prenyl protease 2/Lysostaphin resistance protein A-like" evidence="2">
    <location>
        <begin position="61"/>
        <end position="201"/>
    </location>
</feature>
<dbReference type="GO" id="GO:0004175">
    <property type="term" value="F:endopeptidase activity"/>
    <property type="evidence" value="ECO:0007669"/>
    <property type="project" value="UniProtKB-ARBA"/>
</dbReference>
<feature type="transmembrane region" description="Helical" evidence="1">
    <location>
        <begin position="162"/>
        <end position="183"/>
    </location>
</feature>
<evidence type="ECO:0000313" key="3">
    <source>
        <dbReference type="EMBL" id="RZS95719.1"/>
    </source>
</evidence>
<dbReference type="RefSeq" id="WP_130274775.1">
    <property type="nucleotide sequence ID" value="NZ_SGXG01000001.1"/>
</dbReference>
<keyword evidence="3" id="KW-0378">Hydrolase</keyword>
<protein>
    <submittedName>
        <fullName evidence="3">CAAX prenyl protease-like protein</fullName>
    </submittedName>
</protein>